<protein>
    <submittedName>
        <fullName evidence="1">Thiol-disulfide oxidoreductase</fullName>
    </submittedName>
</protein>
<proteinExistence type="predicted"/>
<dbReference type="AlphaFoldDB" id="A0A0A6UCS7"/>
<evidence type="ECO:0000313" key="1">
    <source>
        <dbReference type="EMBL" id="KHD72099.1"/>
    </source>
</evidence>
<dbReference type="STRING" id="1869.MB27_41270"/>
<reference evidence="1 2" key="1">
    <citation type="submission" date="2014-10" db="EMBL/GenBank/DDBJ databases">
        <title>Draft genome sequence of Actinoplanes utahensis NRRL 12052.</title>
        <authorList>
            <person name="Velasco-Bucheli B."/>
            <person name="del Cerro C."/>
            <person name="Hormigo D."/>
            <person name="Garcia J.L."/>
            <person name="Acebal C."/>
            <person name="Arroyo M."/>
            <person name="de la Mata I."/>
        </authorList>
    </citation>
    <scope>NUCLEOTIDE SEQUENCE [LARGE SCALE GENOMIC DNA]</scope>
    <source>
        <strain evidence="1 2">NRRL 12052</strain>
    </source>
</reference>
<dbReference type="Proteomes" id="UP000054537">
    <property type="component" value="Unassembled WGS sequence"/>
</dbReference>
<evidence type="ECO:0000313" key="2">
    <source>
        <dbReference type="Proteomes" id="UP000054537"/>
    </source>
</evidence>
<dbReference type="RefSeq" id="WP_043533661.1">
    <property type="nucleotide sequence ID" value="NZ_BAABKU010000005.1"/>
</dbReference>
<name>A0A0A6UCS7_ACTUT</name>
<gene>
    <name evidence="1" type="ORF">MB27_41270</name>
</gene>
<dbReference type="Pfam" id="PF04134">
    <property type="entry name" value="DCC1-like"/>
    <property type="match status" value="1"/>
</dbReference>
<dbReference type="EMBL" id="JRTT01000139">
    <property type="protein sequence ID" value="KHD72099.1"/>
    <property type="molecule type" value="Genomic_DNA"/>
</dbReference>
<sequence>MAVPTFVYDGDCSFCATCVAFVERRIPSRARLVPWQFADLEALGLTVEQCEKAVQWVGDVTASGADAIALLLRDAGRMWQVAGVALQWGPMRLVARPVYRWVAEHRHLMPGGTPACALPQARCE</sequence>
<comment type="caution">
    <text evidence="1">The sequence shown here is derived from an EMBL/GenBank/DDBJ whole genome shotgun (WGS) entry which is preliminary data.</text>
</comment>
<dbReference type="eggNOG" id="COG3011">
    <property type="taxonomic scope" value="Bacteria"/>
</dbReference>
<organism evidence="1 2">
    <name type="scientific">Actinoplanes utahensis</name>
    <dbReference type="NCBI Taxonomy" id="1869"/>
    <lineage>
        <taxon>Bacteria</taxon>
        <taxon>Bacillati</taxon>
        <taxon>Actinomycetota</taxon>
        <taxon>Actinomycetes</taxon>
        <taxon>Micromonosporales</taxon>
        <taxon>Micromonosporaceae</taxon>
        <taxon>Actinoplanes</taxon>
    </lineage>
</organism>
<dbReference type="GO" id="GO:0015035">
    <property type="term" value="F:protein-disulfide reductase activity"/>
    <property type="evidence" value="ECO:0007669"/>
    <property type="project" value="InterPro"/>
</dbReference>
<keyword evidence="2" id="KW-1185">Reference proteome</keyword>
<dbReference type="OrthoDB" id="9813713at2"/>
<dbReference type="InterPro" id="IPR007263">
    <property type="entry name" value="DCC1-like"/>
</dbReference>
<accession>A0A0A6UCS7</accession>